<reference evidence="2" key="1">
    <citation type="journal article" date="2019" name="Int. J. Syst. Evol. Microbiol.">
        <title>The Global Catalogue of Microorganisms (GCM) 10K type strain sequencing project: providing services to taxonomists for standard genome sequencing and annotation.</title>
        <authorList>
            <consortium name="The Broad Institute Genomics Platform"/>
            <consortium name="The Broad Institute Genome Sequencing Center for Infectious Disease"/>
            <person name="Wu L."/>
            <person name="Ma J."/>
        </authorList>
    </citation>
    <scope>NUCLEOTIDE SEQUENCE [LARGE SCALE GENOMIC DNA]</scope>
    <source>
        <strain evidence="2">JCM 4505</strain>
    </source>
</reference>
<dbReference type="EMBL" id="BAAABV010000003">
    <property type="protein sequence ID" value="GAA0269277.1"/>
    <property type="molecule type" value="Genomic_DNA"/>
</dbReference>
<dbReference type="Proteomes" id="UP001501867">
    <property type="component" value="Unassembled WGS sequence"/>
</dbReference>
<organism evidence="1 2">
    <name type="scientific">Streptomyces polychromogenes</name>
    <dbReference type="NCBI Taxonomy" id="67342"/>
    <lineage>
        <taxon>Bacteria</taxon>
        <taxon>Bacillati</taxon>
        <taxon>Actinomycetota</taxon>
        <taxon>Actinomycetes</taxon>
        <taxon>Kitasatosporales</taxon>
        <taxon>Streptomycetaceae</taxon>
        <taxon>Streptomyces</taxon>
    </lineage>
</organism>
<keyword evidence="2" id="KW-1185">Reference proteome</keyword>
<gene>
    <name evidence="1" type="ORF">GCM10010302_03690</name>
</gene>
<name>A0ABP3ELY3_9ACTN</name>
<evidence type="ECO:0000313" key="2">
    <source>
        <dbReference type="Proteomes" id="UP001501867"/>
    </source>
</evidence>
<proteinExistence type="predicted"/>
<comment type="caution">
    <text evidence="1">The sequence shown here is derived from an EMBL/GenBank/DDBJ whole genome shotgun (WGS) entry which is preliminary data.</text>
</comment>
<sequence>MEIPWWKTVARAGVANRVVAARAEKAVRAIRRAAVDIIPPGGCGVAGFRRNALCWQLAGNSLRALVSVCAIPRSGA</sequence>
<protein>
    <submittedName>
        <fullName evidence="1">Uncharacterized protein</fullName>
    </submittedName>
</protein>
<evidence type="ECO:0000313" key="1">
    <source>
        <dbReference type="EMBL" id="GAA0269277.1"/>
    </source>
</evidence>
<accession>A0ABP3ELY3</accession>